<evidence type="ECO:0008006" key="3">
    <source>
        <dbReference type="Google" id="ProtNLM"/>
    </source>
</evidence>
<evidence type="ECO:0000313" key="1">
    <source>
        <dbReference type="EMBL" id="CAN92138.1"/>
    </source>
</evidence>
<dbReference type="BioCyc" id="SCEL448385:SCE_RS10150-MONOMER"/>
<dbReference type="Proteomes" id="UP000002139">
    <property type="component" value="Chromosome"/>
</dbReference>
<dbReference type="HOGENOM" id="CLU_102956_0_0_7"/>
<gene>
    <name evidence="1" type="ordered locus">sce1979</name>
</gene>
<protein>
    <recommendedName>
        <fullName evidence="3">DUF3540 domain-containing protein</fullName>
    </recommendedName>
</protein>
<dbReference type="InterPro" id="IPR021927">
    <property type="entry name" value="DUF3540"/>
</dbReference>
<sequence length="235" mass="24065">MSMGAMKESDRAAAVRVDAAAGEEHALRTYGAYGAHGSRGADVLRIGLPRAGGAAAGDAGQEGAAALPREYLGPGQVTAAEGGAIAVELPGGQPVAVEMALALPYEPAVGDTLLVIGREERYYAIGVLHGAGRTVLSLQGDVAVHARDGELSLSGDKGVAIRGPELEVQAGKIRMVADAVVQRFTSMVQRVSALLSVQASESHTVVEKTAFTKAKNATILTEETVTVNGKQILLG</sequence>
<dbReference type="KEGG" id="scl:sce1979"/>
<dbReference type="AlphaFoldDB" id="A9FQA6"/>
<keyword evidence="2" id="KW-1185">Reference proteome</keyword>
<proteinExistence type="predicted"/>
<organism evidence="1 2">
    <name type="scientific">Sorangium cellulosum (strain So ce56)</name>
    <name type="common">Polyangium cellulosum (strain So ce56)</name>
    <dbReference type="NCBI Taxonomy" id="448385"/>
    <lineage>
        <taxon>Bacteria</taxon>
        <taxon>Pseudomonadati</taxon>
        <taxon>Myxococcota</taxon>
        <taxon>Polyangia</taxon>
        <taxon>Polyangiales</taxon>
        <taxon>Polyangiaceae</taxon>
        <taxon>Sorangium</taxon>
    </lineage>
</organism>
<name>A9FQA6_SORC5</name>
<dbReference type="STRING" id="448385.sce1979"/>
<reference evidence="1 2" key="1">
    <citation type="journal article" date="2007" name="Nat. Biotechnol.">
        <title>Complete genome sequence of the myxobacterium Sorangium cellulosum.</title>
        <authorList>
            <person name="Schneiker S."/>
            <person name="Perlova O."/>
            <person name="Kaiser O."/>
            <person name="Gerth K."/>
            <person name="Alici A."/>
            <person name="Altmeyer M.O."/>
            <person name="Bartels D."/>
            <person name="Bekel T."/>
            <person name="Beyer S."/>
            <person name="Bode E."/>
            <person name="Bode H.B."/>
            <person name="Bolten C.J."/>
            <person name="Choudhuri J.V."/>
            <person name="Doss S."/>
            <person name="Elnakady Y.A."/>
            <person name="Frank B."/>
            <person name="Gaigalat L."/>
            <person name="Goesmann A."/>
            <person name="Groeger C."/>
            <person name="Gross F."/>
            <person name="Jelsbak L."/>
            <person name="Jelsbak L."/>
            <person name="Kalinowski J."/>
            <person name="Kegler C."/>
            <person name="Knauber T."/>
            <person name="Konietzny S."/>
            <person name="Kopp M."/>
            <person name="Krause L."/>
            <person name="Krug D."/>
            <person name="Linke B."/>
            <person name="Mahmud T."/>
            <person name="Martinez-Arias R."/>
            <person name="McHardy A.C."/>
            <person name="Merai M."/>
            <person name="Meyer F."/>
            <person name="Mormann S."/>
            <person name="Munoz-Dorado J."/>
            <person name="Perez J."/>
            <person name="Pradella S."/>
            <person name="Rachid S."/>
            <person name="Raddatz G."/>
            <person name="Rosenau F."/>
            <person name="Rueckert C."/>
            <person name="Sasse F."/>
            <person name="Scharfe M."/>
            <person name="Schuster S.C."/>
            <person name="Suen G."/>
            <person name="Treuner-Lange A."/>
            <person name="Velicer G.J."/>
            <person name="Vorholter F.-J."/>
            <person name="Weissman K.J."/>
            <person name="Welch R.D."/>
            <person name="Wenzel S.C."/>
            <person name="Whitworth D.E."/>
            <person name="Wilhelm S."/>
            <person name="Wittmann C."/>
            <person name="Bloecker H."/>
            <person name="Puehler A."/>
            <person name="Mueller R."/>
        </authorList>
    </citation>
    <scope>NUCLEOTIDE SEQUENCE [LARGE SCALE GENOMIC DNA]</scope>
    <source>
        <strain evidence="2">So ce56</strain>
    </source>
</reference>
<accession>A9FQA6</accession>
<evidence type="ECO:0000313" key="2">
    <source>
        <dbReference type="Proteomes" id="UP000002139"/>
    </source>
</evidence>
<dbReference type="OrthoDB" id="5505754at2"/>
<dbReference type="EMBL" id="AM746676">
    <property type="protein sequence ID" value="CAN92138.1"/>
    <property type="molecule type" value="Genomic_DNA"/>
</dbReference>
<dbReference type="Pfam" id="PF12059">
    <property type="entry name" value="DUF3540"/>
    <property type="match status" value="1"/>
</dbReference>